<dbReference type="PANTHER" id="PTHR43802">
    <property type="entry name" value="ENOYL-COA HYDRATASE"/>
    <property type="match status" value="1"/>
</dbReference>
<evidence type="ECO:0000256" key="1">
    <source>
        <dbReference type="ARBA" id="ARBA00005254"/>
    </source>
</evidence>
<dbReference type="AlphaFoldDB" id="A0A6L8W4Y0"/>
<comment type="similarity">
    <text evidence="1">Belongs to the enoyl-CoA hydratase/isomerase family.</text>
</comment>
<dbReference type="EMBL" id="WTUW01000001">
    <property type="protein sequence ID" value="MZR30176.1"/>
    <property type="molecule type" value="Genomic_DNA"/>
</dbReference>
<dbReference type="CDD" id="cd06558">
    <property type="entry name" value="crotonase-like"/>
    <property type="match status" value="1"/>
</dbReference>
<dbReference type="Proteomes" id="UP000476030">
    <property type="component" value="Unassembled WGS sequence"/>
</dbReference>
<dbReference type="Gene3D" id="3.90.226.10">
    <property type="entry name" value="2-enoyl-CoA Hydratase, Chain A, domain 1"/>
    <property type="match status" value="1"/>
</dbReference>
<sequence length="246" mass="26832">MVALVTRKDIDGIAIISLNRPDALNALSPSLFVELHDHVAALSEETENIGCVILRGEGRSFSAGNDLKAMQAGEKAPHPFFQAETVEMIEDLPQPVIAEVQGHCYTGALELVLACDLMICGESARFADTHGKWGLTPLWGMSQRLPRRVGGLCAKEMMYTGRVVNGAEAFEIGLVNKCVVDSKLSEETLQMARAIVDNSWHTVRADKMLVTKGQDYGLKDGLAFERENSPGRATGKEERLSTFKKG</sequence>
<dbReference type="RefSeq" id="WP_161314697.1">
    <property type="nucleotide sequence ID" value="NZ_WTUW01000001.1"/>
</dbReference>
<keyword evidence="3" id="KW-0413">Isomerase</keyword>
<evidence type="ECO:0000313" key="4">
    <source>
        <dbReference type="Proteomes" id="UP000476030"/>
    </source>
</evidence>
<gene>
    <name evidence="3" type="ORF">GQE98_05945</name>
</gene>
<proteinExistence type="inferred from homology"/>
<comment type="caution">
    <text evidence="3">The sequence shown here is derived from an EMBL/GenBank/DDBJ whole genome shotgun (WGS) entry which is preliminary data.</text>
</comment>
<protein>
    <submittedName>
        <fullName evidence="3">Enoyl-CoA hydratase/isomerase family protein</fullName>
    </submittedName>
</protein>
<feature type="region of interest" description="Disordered" evidence="2">
    <location>
        <begin position="227"/>
        <end position="246"/>
    </location>
</feature>
<dbReference type="InterPro" id="IPR001753">
    <property type="entry name" value="Enoyl-CoA_hydra/iso"/>
</dbReference>
<dbReference type="Pfam" id="PF00378">
    <property type="entry name" value="ECH_1"/>
    <property type="match status" value="1"/>
</dbReference>
<organism evidence="3 4">
    <name type="scientific">Sneathiella litorea</name>
    <dbReference type="NCBI Taxonomy" id="2606216"/>
    <lineage>
        <taxon>Bacteria</taxon>
        <taxon>Pseudomonadati</taxon>
        <taxon>Pseudomonadota</taxon>
        <taxon>Alphaproteobacteria</taxon>
        <taxon>Sneathiellales</taxon>
        <taxon>Sneathiellaceae</taxon>
        <taxon>Sneathiella</taxon>
    </lineage>
</organism>
<dbReference type="SUPFAM" id="SSF52096">
    <property type="entry name" value="ClpP/crotonase"/>
    <property type="match status" value="1"/>
</dbReference>
<evidence type="ECO:0000313" key="3">
    <source>
        <dbReference type="EMBL" id="MZR30176.1"/>
    </source>
</evidence>
<evidence type="ECO:0000256" key="2">
    <source>
        <dbReference type="SAM" id="MobiDB-lite"/>
    </source>
</evidence>
<dbReference type="GO" id="GO:0016853">
    <property type="term" value="F:isomerase activity"/>
    <property type="evidence" value="ECO:0007669"/>
    <property type="project" value="UniProtKB-KW"/>
</dbReference>
<reference evidence="3 4" key="1">
    <citation type="submission" date="2019-12" db="EMBL/GenBank/DDBJ databases">
        <title>Snethiella sp. nov. sp. isolated from sea sand.</title>
        <authorList>
            <person name="Kim J."/>
            <person name="Jeong S.E."/>
            <person name="Jung H.S."/>
            <person name="Jeon C.O."/>
        </authorList>
    </citation>
    <scope>NUCLEOTIDE SEQUENCE [LARGE SCALE GENOMIC DNA]</scope>
    <source>
        <strain evidence="3 4">DP05</strain>
    </source>
</reference>
<dbReference type="InterPro" id="IPR029045">
    <property type="entry name" value="ClpP/crotonase-like_dom_sf"/>
</dbReference>
<dbReference type="PANTHER" id="PTHR43802:SF1">
    <property type="entry name" value="IP11341P-RELATED"/>
    <property type="match status" value="1"/>
</dbReference>
<name>A0A6L8W4Y0_9PROT</name>
<keyword evidence="4" id="KW-1185">Reference proteome</keyword>
<accession>A0A6L8W4Y0</accession>